<dbReference type="PANTHER" id="PTHR44688">
    <property type="entry name" value="DNA-BINDING TRANSCRIPTIONAL ACTIVATOR DEVR_DOSR"/>
    <property type="match status" value="1"/>
</dbReference>
<evidence type="ECO:0000256" key="2">
    <source>
        <dbReference type="ARBA" id="ARBA00023125"/>
    </source>
</evidence>
<evidence type="ECO:0000256" key="3">
    <source>
        <dbReference type="ARBA" id="ARBA00023163"/>
    </source>
</evidence>
<dbReference type="GO" id="GO:0006355">
    <property type="term" value="P:regulation of DNA-templated transcription"/>
    <property type="evidence" value="ECO:0007669"/>
    <property type="project" value="InterPro"/>
</dbReference>
<protein>
    <submittedName>
        <fullName evidence="5">Regulatory protein, luxR family</fullName>
    </submittedName>
</protein>
<dbReference type="Pfam" id="PF00196">
    <property type="entry name" value="GerE"/>
    <property type="match status" value="1"/>
</dbReference>
<keyword evidence="6" id="KW-1185">Reference proteome</keyword>
<dbReference type="InterPro" id="IPR000792">
    <property type="entry name" value="Tscrpt_reg_LuxR_C"/>
</dbReference>
<dbReference type="AlphaFoldDB" id="A0A1M6BUM7"/>
<dbReference type="CDD" id="cd06170">
    <property type="entry name" value="LuxR_C_like"/>
    <property type="match status" value="1"/>
</dbReference>
<gene>
    <name evidence="5" type="ORF">SAMN05444373_1003126</name>
</gene>
<dbReference type="InterPro" id="IPR016032">
    <property type="entry name" value="Sig_transdc_resp-reg_C-effctor"/>
</dbReference>
<organism evidence="5 6">
    <name type="scientific">Thermoclostridium caenicola</name>
    <dbReference type="NCBI Taxonomy" id="659425"/>
    <lineage>
        <taxon>Bacteria</taxon>
        <taxon>Bacillati</taxon>
        <taxon>Bacillota</taxon>
        <taxon>Clostridia</taxon>
        <taxon>Eubacteriales</taxon>
        <taxon>Oscillospiraceae</taxon>
        <taxon>Thermoclostridium</taxon>
    </lineage>
</organism>
<dbReference type="SMART" id="SM00421">
    <property type="entry name" value="HTH_LUXR"/>
    <property type="match status" value="1"/>
</dbReference>
<dbReference type="EMBL" id="FQZP01000003">
    <property type="protein sequence ID" value="SHI52303.1"/>
    <property type="molecule type" value="Genomic_DNA"/>
</dbReference>
<keyword evidence="3" id="KW-0804">Transcription</keyword>
<dbReference type="SUPFAM" id="SSF46894">
    <property type="entry name" value="C-terminal effector domain of the bipartite response regulators"/>
    <property type="match status" value="1"/>
</dbReference>
<feature type="domain" description="HTH luxR-type" evidence="4">
    <location>
        <begin position="441"/>
        <end position="506"/>
    </location>
</feature>
<dbReference type="OrthoDB" id="9789465at2"/>
<keyword evidence="1" id="KW-0805">Transcription regulation</keyword>
<dbReference type="InterPro" id="IPR036388">
    <property type="entry name" value="WH-like_DNA-bd_sf"/>
</dbReference>
<dbReference type="Gene3D" id="1.25.40.10">
    <property type="entry name" value="Tetratricopeptide repeat domain"/>
    <property type="match status" value="1"/>
</dbReference>
<dbReference type="PRINTS" id="PR00038">
    <property type="entry name" value="HTHLUXR"/>
</dbReference>
<dbReference type="PROSITE" id="PS50043">
    <property type="entry name" value="HTH_LUXR_2"/>
    <property type="match status" value="1"/>
</dbReference>
<evidence type="ECO:0000313" key="6">
    <source>
        <dbReference type="Proteomes" id="UP000324781"/>
    </source>
</evidence>
<evidence type="ECO:0000259" key="4">
    <source>
        <dbReference type="PROSITE" id="PS50043"/>
    </source>
</evidence>
<accession>A0A1M6BUM7</accession>
<keyword evidence="2" id="KW-0238">DNA-binding</keyword>
<dbReference type="GO" id="GO:0003677">
    <property type="term" value="F:DNA binding"/>
    <property type="evidence" value="ECO:0007669"/>
    <property type="project" value="UniProtKB-KW"/>
</dbReference>
<name>A0A1M6BUM7_9FIRM</name>
<evidence type="ECO:0000256" key="1">
    <source>
        <dbReference type="ARBA" id="ARBA00023015"/>
    </source>
</evidence>
<dbReference type="Proteomes" id="UP000324781">
    <property type="component" value="Unassembled WGS sequence"/>
</dbReference>
<sequence>MRKDLYGILLRIEHAIGQKAYDAALSLFEENAAELMTAQNTKPMMLLVGDIPYDRFTTPFQKLILGWACFMCGDNRRLTQILDDMETCTLTSSVESAVYYSLKAVSVFSSNPEEALKYARFSVESVEREPGSLYAANARLTYGQLLSGTGDHRKAAHEFFSAYHIFKKHRYYYPAVMSLVSYGLKKHALGEIADIVTLFRNELAALSRKDKSSVYQLLRLPLGIAFFEMNRQKLAVRHLESVKELIYQLGFVQMYGVLEMYLVYAYGISGWYDRAYALIDELAGRLSGLNFENVDTLCAALRAQINLFEGVPVSDSDKELLEAEYLVNGKNTPIGTLLMLARLKFNGDIESFSMNDLIAWFDSPDAAKNVPFAQTAAILIAEYYYQMREMNYCREYLEKAVDIYTNSRLAVRFLIEKAECLTLLRETNRDLYRLQKSRMRHQAALGALTPREKEILSLMAQGMSNKQIAHHLYIGIGTAKWHINNIYGKLHVKRRSQAVAQARKLGLLP</sequence>
<dbReference type="PANTHER" id="PTHR44688:SF16">
    <property type="entry name" value="DNA-BINDING TRANSCRIPTIONAL ACTIVATOR DEVR_DOSR"/>
    <property type="match status" value="1"/>
</dbReference>
<dbReference type="InterPro" id="IPR011990">
    <property type="entry name" value="TPR-like_helical_dom_sf"/>
</dbReference>
<dbReference type="Gene3D" id="1.10.10.10">
    <property type="entry name" value="Winged helix-like DNA-binding domain superfamily/Winged helix DNA-binding domain"/>
    <property type="match status" value="1"/>
</dbReference>
<reference evidence="5 6" key="1">
    <citation type="submission" date="2016-11" db="EMBL/GenBank/DDBJ databases">
        <authorList>
            <person name="Varghese N."/>
            <person name="Submissions S."/>
        </authorList>
    </citation>
    <scope>NUCLEOTIDE SEQUENCE [LARGE SCALE GENOMIC DNA]</scope>
    <source>
        <strain evidence="5 6">DSM 19027</strain>
    </source>
</reference>
<evidence type="ECO:0000313" key="5">
    <source>
        <dbReference type="EMBL" id="SHI52303.1"/>
    </source>
</evidence>
<dbReference type="RefSeq" id="WP_149677662.1">
    <property type="nucleotide sequence ID" value="NZ_FQZP01000003.1"/>
</dbReference>
<proteinExistence type="predicted"/>